<evidence type="ECO:0000313" key="1">
    <source>
        <dbReference type="EMBL" id="CAA6803639.1"/>
    </source>
</evidence>
<protein>
    <submittedName>
        <fullName evidence="1">Uncharacterized protein</fullName>
    </submittedName>
</protein>
<sequence length="85" mass="9893">MSNGNEKIFQLNIGEEMKVIDGQDELRIINMAKGFQVLKVKEDNLGKKIYEDLEEELQIRVLIKNGIDHLERYPKRESPKPSLPK</sequence>
<proteinExistence type="predicted"/>
<reference evidence="1" key="1">
    <citation type="submission" date="2020-01" db="EMBL/GenBank/DDBJ databases">
        <authorList>
            <person name="Meier V. D."/>
            <person name="Meier V D."/>
        </authorList>
    </citation>
    <scope>NUCLEOTIDE SEQUENCE</scope>
    <source>
        <strain evidence="1">HLG_WM_MAG_05</strain>
    </source>
</reference>
<accession>A0A6S6SFN8</accession>
<dbReference type="EMBL" id="CACVAU010000011">
    <property type="protein sequence ID" value="CAA6803639.1"/>
    <property type="molecule type" value="Genomic_DNA"/>
</dbReference>
<gene>
    <name evidence="1" type="ORF">HELGO_WM11324</name>
</gene>
<organism evidence="1">
    <name type="scientific">uncultured Sulfurovum sp</name>
    <dbReference type="NCBI Taxonomy" id="269237"/>
    <lineage>
        <taxon>Bacteria</taxon>
        <taxon>Pseudomonadati</taxon>
        <taxon>Campylobacterota</taxon>
        <taxon>Epsilonproteobacteria</taxon>
        <taxon>Campylobacterales</taxon>
        <taxon>Sulfurovaceae</taxon>
        <taxon>Sulfurovum</taxon>
        <taxon>environmental samples</taxon>
    </lineage>
</organism>
<dbReference type="AlphaFoldDB" id="A0A6S6SFN8"/>
<name>A0A6S6SFN8_9BACT</name>